<evidence type="ECO:0000256" key="4">
    <source>
        <dbReference type="ARBA" id="ARBA00041867"/>
    </source>
</evidence>
<dbReference type="HOGENOM" id="CLU_049382_4_2_1"/>
<keyword evidence="2" id="KW-0808">Transferase</keyword>
<proteinExistence type="inferred from homology"/>
<comment type="similarity">
    <text evidence="3">Belongs to the methyltransferase superfamily. ETFBKMT family.</text>
</comment>
<dbReference type="OMA" id="EGENTHE"/>
<dbReference type="STRING" id="35128.B8BVY1"/>
<evidence type="ECO:0000256" key="3">
    <source>
        <dbReference type="ARBA" id="ARBA00037932"/>
    </source>
</evidence>
<dbReference type="Pfam" id="PF06325">
    <property type="entry name" value="PrmA"/>
    <property type="match status" value="1"/>
</dbReference>
<dbReference type="PaxDb" id="35128-Thaps31783"/>
<dbReference type="CDD" id="cd02440">
    <property type="entry name" value="AdoMet_MTases"/>
    <property type="match status" value="1"/>
</dbReference>
<dbReference type="GO" id="GO:0016279">
    <property type="term" value="F:protein-lysine N-methyltransferase activity"/>
    <property type="evidence" value="ECO:0000318"/>
    <property type="project" value="GO_Central"/>
</dbReference>
<evidence type="ECO:0000256" key="5">
    <source>
        <dbReference type="ARBA" id="ARBA00042266"/>
    </source>
</evidence>
<dbReference type="GO" id="GO:0032259">
    <property type="term" value="P:methylation"/>
    <property type="evidence" value="ECO:0007669"/>
    <property type="project" value="UniProtKB-KW"/>
</dbReference>
<gene>
    <name evidence="6" type="ORF">THAPSDRAFT_31783</name>
</gene>
<dbReference type="SUPFAM" id="SSF53335">
    <property type="entry name" value="S-adenosyl-L-methionine-dependent methyltransferases"/>
    <property type="match status" value="1"/>
</dbReference>
<dbReference type="InterPro" id="IPR029063">
    <property type="entry name" value="SAM-dependent_MTases_sf"/>
</dbReference>
<dbReference type="eggNOG" id="ENOG502QQTZ">
    <property type="taxonomic scope" value="Eukaryota"/>
</dbReference>
<accession>B8BVY1</accession>
<evidence type="ECO:0000256" key="1">
    <source>
        <dbReference type="ARBA" id="ARBA00022603"/>
    </source>
</evidence>
<dbReference type="InParanoid" id="B8BVY1"/>
<reference evidence="6 7" key="2">
    <citation type="journal article" date="2008" name="Nature">
        <title>The Phaeodactylum genome reveals the evolutionary history of diatom genomes.</title>
        <authorList>
            <person name="Bowler C."/>
            <person name="Allen A.E."/>
            <person name="Badger J.H."/>
            <person name="Grimwood J."/>
            <person name="Jabbari K."/>
            <person name="Kuo A."/>
            <person name="Maheswari U."/>
            <person name="Martens C."/>
            <person name="Maumus F."/>
            <person name="Otillar R.P."/>
            <person name="Rayko E."/>
            <person name="Salamov A."/>
            <person name="Vandepoele K."/>
            <person name="Beszteri B."/>
            <person name="Gruber A."/>
            <person name="Heijde M."/>
            <person name="Katinka M."/>
            <person name="Mock T."/>
            <person name="Valentin K."/>
            <person name="Verret F."/>
            <person name="Berges J.A."/>
            <person name="Brownlee C."/>
            <person name="Cadoret J.P."/>
            <person name="Chiovitti A."/>
            <person name="Choi C.J."/>
            <person name="Coesel S."/>
            <person name="De Martino A."/>
            <person name="Detter J.C."/>
            <person name="Durkin C."/>
            <person name="Falciatore A."/>
            <person name="Fournet J."/>
            <person name="Haruta M."/>
            <person name="Huysman M.J."/>
            <person name="Jenkins B.D."/>
            <person name="Jiroutova K."/>
            <person name="Jorgensen R.E."/>
            <person name="Joubert Y."/>
            <person name="Kaplan A."/>
            <person name="Kroger N."/>
            <person name="Kroth P.G."/>
            <person name="La Roche J."/>
            <person name="Lindquist E."/>
            <person name="Lommer M."/>
            <person name="Martin-Jezequel V."/>
            <person name="Lopez P.J."/>
            <person name="Lucas S."/>
            <person name="Mangogna M."/>
            <person name="McGinnis K."/>
            <person name="Medlin L.K."/>
            <person name="Montsant A."/>
            <person name="Oudot-Le Secq M.P."/>
            <person name="Napoli C."/>
            <person name="Obornik M."/>
            <person name="Parker M.S."/>
            <person name="Petit J.L."/>
            <person name="Porcel B.M."/>
            <person name="Poulsen N."/>
            <person name="Robison M."/>
            <person name="Rychlewski L."/>
            <person name="Rynearson T.A."/>
            <person name="Schmutz J."/>
            <person name="Shapiro H."/>
            <person name="Siaut M."/>
            <person name="Stanley M."/>
            <person name="Sussman M.R."/>
            <person name="Taylor A.R."/>
            <person name="Vardi A."/>
            <person name="von Dassow P."/>
            <person name="Vyverman W."/>
            <person name="Willis A."/>
            <person name="Wyrwicz L.S."/>
            <person name="Rokhsar D.S."/>
            <person name="Weissenbach J."/>
            <person name="Armbrust E.V."/>
            <person name="Green B.R."/>
            <person name="Van de Peer Y."/>
            <person name="Grigoriev I.V."/>
        </authorList>
    </citation>
    <scope>NUCLEOTIDE SEQUENCE [LARGE SCALE GENOMIC DNA]</scope>
    <source>
        <strain evidence="6 7">CCMP1335</strain>
    </source>
</reference>
<evidence type="ECO:0000313" key="6">
    <source>
        <dbReference type="EMBL" id="EED95017.1"/>
    </source>
</evidence>
<protein>
    <recommendedName>
        <fullName evidence="5">ETFB lysine methyltransferase</fullName>
    </recommendedName>
    <alternativeName>
        <fullName evidence="4">Protein N-lysine methyltransferase METTL20</fullName>
    </alternativeName>
</protein>
<dbReference type="RefSeq" id="XP_002287574.1">
    <property type="nucleotide sequence ID" value="XM_002287538.1"/>
</dbReference>
<sequence length="180" mass="19122">DREYVQIQLEGGIAFGTGEHPTTRLCLDWVRDKVEHKLESSETTESLNFIDYGAGSGVLGISAAAVKSATVVGVEIDADAIHIANDNSDKNGRNKGTIKYLPEELSGPIYDLCAANILAQPLIGLAPTIASLVKSGGEIGLSGVLSSQATSVVEAYKEFFDDVKVAGEENGWVLIMGQRR</sequence>
<feature type="non-terminal residue" evidence="6">
    <location>
        <position position="1"/>
    </location>
</feature>
<dbReference type="Proteomes" id="UP000001449">
    <property type="component" value="Chromosome 2"/>
</dbReference>
<reference evidence="6 7" key="1">
    <citation type="journal article" date="2004" name="Science">
        <title>The genome of the diatom Thalassiosira pseudonana: ecology, evolution, and metabolism.</title>
        <authorList>
            <person name="Armbrust E.V."/>
            <person name="Berges J.A."/>
            <person name="Bowler C."/>
            <person name="Green B.R."/>
            <person name="Martinez D."/>
            <person name="Putnam N.H."/>
            <person name="Zhou S."/>
            <person name="Allen A.E."/>
            <person name="Apt K.E."/>
            <person name="Bechner M."/>
            <person name="Brzezinski M.A."/>
            <person name="Chaal B.K."/>
            <person name="Chiovitti A."/>
            <person name="Davis A.K."/>
            <person name="Demarest M.S."/>
            <person name="Detter J.C."/>
            <person name="Glavina T."/>
            <person name="Goodstein D."/>
            <person name="Hadi M.Z."/>
            <person name="Hellsten U."/>
            <person name="Hildebrand M."/>
            <person name="Jenkins B.D."/>
            <person name="Jurka J."/>
            <person name="Kapitonov V.V."/>
            <person name="Kroger N."/>
            <person name="Lau W.W."/>
            <person name="Lane T.W."/>
            <person name="Larimer F.W."/>
            <person name="Lippmeier J.C."/>
            <person name="Lucas S."/>
            <person name="Medina M."/>
            <person name="Montsant A."/>
            <person name="Obornik M."/>
            <person name="Parker M.S."/>
            <person name="Palenik B."/>
            <person name="Pazour G.J."/>
            <person name="Richardson P.M."/>
            <person name="Rynearson T.A."/>
            <person name="Saito M.A."/>
            <person name="Schwartz D.C."/>
            <person name="Thamatrakoln K."/>
            <person name="Valentin K."/>
            <person name="Vardi A."/>
            <person name="Wilkerson F.P."/>
            <person name="Rokhsar D.S."/>
        </authorList>
    </citation>
    <scope>NUCLEOTIDE SEQUENCE [LARGE SCALE GENOMIC DNA]</scope>
    <source>
        <strain evidence="6 7">CCMP1335</strain>
    </source>
</reference>
<dbReference type="Gene3D" id="3.40.50.150">
    <property type="entry name" value="Vaccinia Virus protein VP39"/>
    <property type="match status" value="1"/>
</dbReference>
<evidence type="ECO:0000256" key="2">
    <source>
        <dbReference type="ARBA" id="ARBA00022679"/>
    </source>
</evidence>
<dbReference type="GeneID" id="7452933"/>
<dbReference type="KEGG" id="tps:THAPSDRAFT_31783"/>
<dbReference type="PANTHER" id="PTHR43648">
    <property type="entry name" value="ELECTRON TRANSFER FLAVOPROTEIN BETA SUBUNIT LYSINE METHYLTRANSFERASE"/>
    <property type="match status" value="1"/>
</dbReference>
<dbReference type="InterPro" id="IPR050078">
    <property type="entry name" value="Ribosomal_L11_MeTrfase_PrmA"/>
</dbReference>
<dbReference type="EMBL" id="CM000639">
    <property type="protein sequence ID" value="EED95017.1"/>
    <property type="molecule type" value="Genomic_DNA"/>
</dbReference>
<keyword evidence="7" id="KW-1185">Reference proteome</keyword>
<evidence type="ECO:0000313" key="7">
    <source>
        <dbReference type="Proteomes" id="UP000001449"/>
    </source>
</evidence>
<keyword evidence="1" id="KW-0489">Methyltransferase</keyword>
<dbReference type="AlphaFoldDB" id="B8BVY1"/>
<dbReference type="PANTHER" id="PTHR43648:SF1">
    <property type="entry name" value="ELECTRON TRANSFER FLAVOPROTEIN BETA SUBUNIT LYSINE METHYLTRANSFERASE"/>
    <property type="match status" value="1"/>
</dbReference>
<organism evidence="6 7">
    <name type="scientific">Thalassiosira pseudonana</name>
    <name type="common">Marine diatom</name>
    <name type="synonym">Cyclotella nana</name>
    <dbReference type="NCBI Taxonomy" id="35128"/>
    <lineage>
        <taxon>Eukaryota</taxon>
        <taxon>Sar</taxon>
        <taxon>Stramenopiles</taxon>
        <taxon>Ochrophyta</taxon>
        <taxon>Bacillariophyta</taxon>
        <taxon>Coscinodiscophyceae</taxon>
        <taxon>Thalassiosirophycidae</taxon>
        <taxon>Thalassiosirales</taxon>
        <taxon>Thalassiosiraceae</taxon>
        <taxon>Thalassiosira</taxon>
    </lineage>
</organism>
<name>B8BVY1_THAPS</name>